<keyword evidence="10" id="KW-1185">Reference proteome</keyword>
<evidence type="ECO:0000256" key="1">
    <source>
        <dbReference type="ARBA" id="ARBA00022559"/>
    </source>
</evidence>
<evidence type="ECO:0000256" key="4">
    <source>
        <dbReference type="ARBA" id="ARBA00023002"/>
    </source>
</evidence>
<evidence type="ECO:0000256" key="6">
    <source>
        <dbReference type="RuleBase" id="RU004241"/>
    </source>
</evidence>
<dbReference type="PRINTS" id="PR00458">
    <property type="entry name" value="PEROXIDASE"/>
</dbReference>
<dbReference type="AlphaFoldDB" id="A0AAD7EZG9"/>
<evidence type="ECO:0000256" key="5">
    <source>
        <dbReference type="ARBA" id="ARBA00023004"/>
    </source>
</evidence>
<keyword evidence="4 7" id="KW-0560">Oxidoreductase</keyword>
<feature type="domain" description="Plant heme peroxidase family profile" evidence="8">
    <location>
        <begin position="102"/>
        <end position="279"/>
    </location>
</feature>
<dbReference type="Gene3D" id="1.10.420.10">
    <property type="entry name" value="Peroxidase, domain 2"/>
    <property type="match status" value="1"/>
</dbReference>
<dbReference type="GO" id="GO:0000302">
    <property type="term" value="P:response to reactive oxygen species"/>
    <property type="evidence" value="ECO:0007669"/>
    <property type="project" value="TreeGrafter"/>
</dbReference>
<keyword evidence="3" id="KW-0479">Metal-binding</keyword>
<dbReference type="Pfam" id="PF00141">
    <property type="entry name" value="peroxidase"/>
    <property type="match status" value="1"/>
</dbReference>
<proteinExistence type="inferred from homology"/>
<keyword evidence="5" id="KW-0408">Iron</keyword>
<dbReference type="GO" id="GO:0034599">
    <property type="term" value="P:cellular response to oxidative stress"/>
    <property type="evidence" value="ECO:0007669"/>
    <property type="project" value="InterPro"/>
</dbReference>
<sequence>MLVAMSGRVLIRVGSAYKSGCIPLPIFSLDFFSFTMRTSPFVFKFGVLIHLVFARLVRGDYHWPSPLIDQLEGLLYEGKQEGLPDRAVDFVAQLNGCIPRDNNESIAAEWIRFAYHDMATHNVDDGTGGLDNSISSELDRAENVGGGMQRARFDFIDFPNKYVSYSDVIAMGVVLATVECGGPIIAYRGGRIDAMFAGPPGVPTPEQPVEDFIETFRKQGFTQEEMIGLVACGHTLGGVHNPDFETLVPPGDIPFEDNIELFDGTPQFDNAIVTQYLNGSTNNLLVAGPNGNETLSSDLRVFSSDGNVTMQSLASPQNFAATCATLLGRMIDTVPRNVTLTDFINPLPVKVAGVQLAAGADGNLVLNLTMRLLSNTARQVTLHWTDRDSTVCSSGFCSATPINSTLIKTPLLGALELAPIKYTFSTPIANTSIGTFWFEIDGRIENNGGSGYAIEQDRVLFSPDRSSFVFGGVQAFKIVAAVRNDSIPSVVYINTYQRSVTVVRSPSINLTLDASIPSAAGYDFYSAQVPGSDLSFDLFAEIDGKTYEEEFRDTHFIA</sequence>
<name>A0AAD7EZG9_9AGAR</name>
<evidence type="ECO:0000313" key="10">
    <source>
        <dbReference type="Proteomes" id="UP001218218"/>
    </source>
</evidence>
<evidence type="ECO:0000256" key="3">
    <source>
        <dbReference type="ARBA" id="ARBA00022723"/>
    </source>
</evidence>
<dbReference type="PANTHER" id="PTHR31356">
    <property type="entry name" value="THYLAKOID LUMENAL 29 KDA PROTEIN, CHLOROPLASTIC-RELATED"/>
    <property type="match status" value="1"/>
</dbReference>
<dbReference type="InterPro" id="IPR002016">
    <property type="entry name" value="Haem_peroxidase"/>
</dbReference>
<organism evidence="9 10">
    <name type="scientific">Mycena albidolilacea</name>
    <dbReference type="NCBI Taxonomy" id="1033008"/>
    <lineage>
        <taxon>Eukaryota</taxon>
        <taxon>Fungi</taxon>
        <taxon>Dikarya</taxon>
        <taxon>Basidiomycota</taxon>
        <taxon>Agaricomycotina</taxon>
        <taxon>Agaricomycetes</taxon>
        <taxon>Agaricomycetidae</taxon>
        <taxon>Agaricales</taxon>
        <taxon>Marasmiineae</taxon>
        <taxon>Mycenaceae</taxon>
        <taxon>Mycena</taxon>
    </lineage>
</organism>
<dbReference type="EC" id="1.11.1.-" evidence="7"/>
<dbReference type="InterPro" id="IPR010255">
    <property type="entry name" value="Haem_peroxidase_sf"/>
</dbReference>
<evidence type="ECO:0000259" key="8">
    <source>
        <dbReference type="PROSITE" id="PS50873"/>
    </source>
</evidence>
<dbReference type="PROSITE" id="PS50873">
    <property type="entry name" value="PEROXIDASE_4"/>
    <property type="match status" value="1"/>
</dbReference>
<dbReference type="Proteomes" id="UP001218218">
    <property type="component" value="Unassembled WGS sequence"/>
</dbReference>
<dbReference type="EMBL" id="JARIHO010000008">
    <property type="protein sequence ID" value="KAJ7357244.1"/>
    <property type="molecule type" value="Genomic_DNA"/>
</dbReference>
<comment type="caution">
    <text evidence="9">The sequence shown here is derived from an EMBL/GenBank/DDBJ whole genome shotgun (WGS) entry which is preliminary data.</text>
</comment>
<evidence type="ECO:0000256" key="7">
    <source>
        <dbReference type="RuleBase" id="RU363051"/>
    </source>
</evidence>
<protein>
    <recommendedName>
        <fullName evidence="7">Peroxidase</fullName>
        <ecNumber evidence="7">1.11.1.-</ecNumber>
    </recommendedName>
</protein>
<gene>
    <name evidence="9" type="ORF">DFH08DRAFT_933142</name>
</gene>
<comment type="similarity">
    <text evidence="6">Belongs to the peroxidase family.</text>
</comment>
<dbReference type="GO" id="GO:0004601">
    <property type="term" value="F:peroxidase activity"/>
    <property type="evidence" value="ECO:0007669"/>
    <property type="project" value="UniProtKB-KW"/>
</dbReference>
<keyword evidence="1 7" id="KW-0575">Peroxidase</keyword>
<keyword evidence="2" id="KW-0349">Heme</keyword>
<dbReference type="PANTHER" id="PTHR31356:SF53">
    <property type="entry name" value="HEME PEROXIDASE"/>
    <property type="match status" value="1"/>
</dbReference>
<dbReference type="Gene3D" id="1.10.520.10">
    <property type="match status" value="1"/>
</dbReference>
<dbReference type="GO" id="GO:0020037">
    <property type="term" value="F:heme binding"/>
    <property type="evidence" value="ECO:0007669"/>
    <property type="project" value="UniProtKB-UniRule"/>
</dbReference>
<evidence type="ECO:0000313" key="9">
    <source>
        <dbReference type="EMBL" id="KAJ7357244.1"/>
    </source>
</evidence>
<dbReference type="GO" id="GO:0046872">
    <property type="term" value="F:metal ion binding"/>
    <property type="evidence" value="ECO:0007669"/>
    <property type="project" value="UniProtKB-UniRule"/>
</dbReference>
<accession>A0AAD7EZG9</accession>
<reference evidence="9" key="1">
    <citation type="submission" date="2023-03" db="EMBL/GenBank/DDBJ databases">
        <title>Massive genome expansion in bonnet fungi (Mycena s.s.) driven by repeated elements and novel gene families across ecological guilds.</title>
        <authorList>
            <consortium name="Lawrence Berkeley National Laboratory"/>
            <person name="Harder C.B."/>
            <person name="Miyauchi S."/>
            <person name="Viragh M."/>
            <person name="Kuo A."/>
            <person name="Thoen E."/>
            <person name="Andreopoulos B."/>
            <person name="Lu D."/>
            <person name="Skrede I."/>
            <person name="Drula E."/>
            <person name="Henrissat B."/>
            <person name="Morin E."/>
            <person name="Kohler A."/>
            <person name="Barry K."/>
            <person name="LaButti K."/>
            <person name="Morin E."/>
            <person name="Salamov A."/>
            <person name="Lipzen A."/>
            <person name="Mereny Z."/>
            <person name="Hegedus B."/>
            <person name="Baldrian P."/>
            <person name="Stursova M."/>
            <person name="Weitz H."/>
            <person name="Taylor A."/>
            <person name="Grigoriev I.V."/>
            <person name="Nagy L.G."/>
            <person name="Martin F."/>
            <person name="Kauserud H."/>
        </authorList>
    </citation>
    <scope>NUCLEOTIDE SEQUENCE</scope>
    <source>
        <strain evidence="9">CBHHK002</strain>
    </source>
</reference>
<dbReference type="SUPFAM" id="SSF48113">
    <property type="entry name" value="Heme-dependent peroxidases"/>
    <property type="match status" value="1"/>
</dbReference>
<dbReference type="InterPro" id="IPR044831">
    <property type="entry name" value="Ccp1-like"/>
</dbReference>
<evidence type="ECO:0000256" key="2">
    <source>
        <dbReference type="ARBA" id="ARBA00022617"/>
    </source>
</evidence>
<dbReference type="GO" id="GO:0042744">
    <property type="term" value="P:hydrogen peroxide catabolic process"/>
    <property type="evidence" value="ECO:0007669"/>
    <property type="project" value="TreeGrafter"/>
</dbReference>